<dbReference type="Proteomes" id="UP000829196">
    <property type="component" value="Unassembled WGS sequence"/>
</dbReference>
<dbReference type="EMBL" id="JAGYWB010000018">
    <property type="protein sequence ID" value="KAI0493067.1"/>
    <property type="molecule type" value="Genomic_DNA"/>
</dbReference>
<keyword evidence="4" id="KW-1185">Reference proteome</keyword>
<name>A0A8T3A9F5_DENNO</name>
<dbReference type="Gene3D" id="3.30.70.80">
    <property type="entry name" value="Peptidase S8 propeptide/proteinase inhibitor I9"/>
    <property type="match status" value="1"/>
</dbReference>
<dbReference type="InterPro" id="IPR037045">
    <property type="entry name" value="S8pro/Inhibitor_I9_sf"/>
</dbReference>
<evidence type="ECO:0000313" key="3">
    <source>
        <dbReference type="EMBL" id="KAI0493067.1"/>
    </source>
</evidence>
<dbReference type="AlphaFoldDB" id="A0A8T3A9F5"/>
<protein>
    <submittedName>
        <fullName evidence="3">Uncharacterized protein</fullName>
    </submittedName>
</protein>
<dbReference type="PANTHER" id="PTHR10795">
    <property type="entry name" value="PROPROTEIN CONVERTASE SUBTILISIN/KEXIN"/>
    <property type="match status" value="1"/>
</dbReference>
<dbReference type="SUPFAM" id="SSF52743">
    <property type="entry name" value="Subtilisin-like"/>
    <property type="match status" value="1"/>
</dbReference>
<proteinExistence type="inferred from homology"/>
<comment type="similarity">
    <text evidence="1">Belongs to the peptidase S8 family.</text>
</comment>
<dbReference type="InterPro" id="IPR045051">
    <property type="entry name" value="SBT"/>
</dbReference>
<evidence type="ECO:0000313" key="4">
    <source>
        <dbReference type="Proteomes" id="UP000829196"/>
    </source>
</evidence>
<sequence>MLYSYWHSFSGFAASLNSTQASKMASKKLKIKYYYTVILLLSYKRINQLKTFAEMKEVISIFRSKTLKLHTTRSWDFMGLPLFNTETTPMQLEHGDDVVIGIFDTGFSCKKFFP</sequence>
<keyword evidence="2" id="KW-0732">Signal</keyword>
<evidence type="ECO:0000256" key="2">
    <source>
        <dbReference type="ARBA" id="ARBA00022729"/>
    </source>
</evidence>
<evidence type="ECO:0000256" key="1">
    <source>
        <dbReference type="ARBA" id="ARBA00011073"/>
    </source>
</evidence>
<reference evidence="3" key="1">
    <citation type="journal article" date="2022" name="Front. Genet.">
        <title>Chromosome-Scale Assembly of the Dendrobium nobile Genome Provides Insights Into the Molecular Mechanism of the Biosynthesis of the Medicinal Active Ingredient of Dendrobium.</title>
        <authorList>
            <person name="Xu Q."/>
            <person name="Niu S.-C."/>
            <person name="Li K.-L."/>
            <person name="Zheng P.-J."/>
            <person name="Zhang X.-J."/>
            <person name="Jia Y."/>
            <person name="Liu Y."/>
            <person name="Niu Y.-X."/>
            <person name="Yu L.-H."/>
            <person name="Chen D.-F."/>
            <person name="Zhang G.-Q."/>
        </authorList>
    </citation>
    <scope>NUCLEOTIDE SEQUENCE</scope>
    <source>
        <tissue evidence="3">Leaf</tissue>
    </source>
</reference>
<organism evidence="3 4">
    <name type="scientific">Dendrobium nobile</name>
    <name type="common">Orchid</name>
    <dbReference type="NCBI Taxonomy" id="94219"/>
    <lineage>
        <taxon>Eukaryota</taxon>
        <taxon>Viridiplantae</taxon>
        <taxon>Streptophyta</taxon>
        <taxon>Embryophyta</taxon>
        <taxon>Tracheophyta</taxon>
        <taxon>Spermatophyta</taxon>
        <taxon>Magnoliopsida</taxon>
        <taxon>Liliopsida</taxon>
        <taxon>Asparagales</taxon>
        <taxon>Orchidaceae</taxon>
        <taxon>Epidendroideae</taxon>
        <taxon>Malaxideae</taxon>
        <taxon>Dendrobiinae</taxon>
        <taxon>Dendrobium</taxon>
    </lineage>
</organism>
<dbReference type="GO" id="GO:0004252">
    <property type="term" value="F:serine-type endopeptidase activity"/>
    <property type="evidence" value="ECO:0007669"/>
    <property type="project" value="InterPro"/>
</dbReference>
<accession>A0A8T3A9F5</accession>
<dbReference type="GO" id="GO:0006508">
    <property type="term" value="P:proteolysis"/>
    <property type="evidence" value="ECO:0007669"/>
    <property type="project" value="InterPro"/>
</dbReference>
<dbReference type="OrthoDB" id="687848at2759"/>
<dbReference type="InterPro" id="IPR036852">
    <property type="entry name" value="Peptidase_S8/S53_dom_sf"/>
</dbReference>
<gene>
    <name evidence="3" type="ORF">KFK09_027343</name>
</gene>
<comment type="caution">
    <text evidence="3">The sequence shown here is derived from an EMBL/GenBank/DDBJ whole genome shotgun (WGS) entry which is preliminary data.</text>
</comment>